<protein>
    <submittedName>
        <fullName evidence="2">Uncharacterized protein</fullName>
    </submittedName>
</protein>
<evidence type="ECO:0000313" key="3">
    <source>
        <dbReference type="Proteomes" id="UP000777438"/>
    </source>
</evidence>
<accession>A0A9P8VU26</accession>
<dbReference type="AlphaFoldDB" id="A0A9P8VU26"/>
<comment type="caution">
    <text evidence="2">The sequence shown here is derived from an EMBL/GenBank/DDBJ whole genome shotgun (WGS) entry which is preliminary data.</text>
</comment>
<evidence type="ECO:0000313" key="2">
    <source>
        <dbReference type="EMBL" id="KAH6876613.1"/>
    </source>
</evidence>
<gene>
    <name evidence="2" type="ORF">B0T10DRAFT_197614</name>
</gene>
<dbReference type="Proteomes" id="UP000777438">
    <property type="component" value="Unassembled WGS sequence"/>
</dbReference>
<organism evidence="2 3">
    <name type="scientific">Thelonectria olida</name>
    <dbReference type="NCBI Taxonomy" id="1576542"/>
    <lineage>
        <taxon>Eukaryota</taxon>
        <taxon>Fungi</taxon>
        <taxon>Dikarya</taxon>
        <taxon>Ascomycota</taxon>
        <taxon>Pezizomycotina</taxon>
        <taxon>Sordariomycetes</taxon>
        <taxon>Hypocreomycetidae</taxon>
        <taxon>Hypocreales</taxon>
        <taxon>Nectriaceae</taxon>
        <taxon>Thelonectria</taxon>
    </lineage>
</organism>
<sequence>MLREAINFNDTTNHHTQAPRRITNMNTELEAEKTGDQGTSCLDFLAYVTPNVDTEPETENVRCQDAFWLDSLTYVADSCGRDSLARDSFQGHGLLNGWSDAPFQDFDHDSYHSGSLHNDPENSENIESPFLSTFNEWNPACYLNTNEPNDSTDITDLSNPFPFPQDFTSDISSQFWHYSMESVPVFDGSSGSSSSAAQSTETEMTPFPPCSPDLSPPMEETLASQRGDQTEAVTKKRRRSRPCDIRCLLPHTLSSVLLLTCLVDER</sequence>
<dbReference type="EMBL" id="JAGPYM010000034">
    <property type="protein sequence ID" value="KAH6876613.1"/>
    <property type="molecule type" value="Genomic_DNA"/>
</dbReference>
<name>A0A9P8VU26_9HYPO</name>
<feature type="compositionally biased region" description="Low complexity" evidence="1">
    <location>
        <begin position="188"/>
        <end position="199"/>
    </location>
</feature>
<evidence type="ECO:0000256" key="1">
    <source>
        <dbReference type="SAM" id="MobiDB-lite"/>
    </source>
</evidence>
<keyword evidence="3" id="KW-1185">Reference proteome</keyword>
<feature type="compositionally biased region" description="Pro residues" evidence="1">
    <location>
        <begin position="206"/>
        <end position="215"/>
    </location>
</feature>
<reference evidence="2 3" key="1">
    <citation type="journal article" date="2021" name="Nat. Commun.">
        <title>Genetic determinants of endophytism in the Arabidopsis root mycobiome.</title>
        <authorList>
            <person name="Mesny F."/>
            <person name="Miyauchi S."/>
            <person name="Thiergart T."/>
            <person name="Pickel B."/>
            <person name="Atanasova L."/>
            <person name="Karlsson M."/>
            <person name="Huettel B."/>
            <person name="Barry K.W."/>
            <person name="Haridas S."/>
            <person name="Chen C."/>
            <person name="Bauer D."/>
            <person name="Andreopoulos W."/>
            <person name="Pangilinan J."/>
            <person name="LaButti K."/>
            <person name="Riley R."/>
            <person name="Lipzen A."/>
            <person name="Clum A."/>
            <person name="Drula E."/>
            <person name="Henrissat B."/>
            <person name="Kohler A."/>
            <person name="Grigoriev I.V."/>
            <person name="Martin F.M."/>
            <person name="Hacquard S."/>
        </authorList>
    </citation>
    <scope>NUCLEOTIDE SEQUENCE [LARGE SCALE GENOMIC DNA]</scope>
    <source>
        <strain evidence="2 3">MPI-CAGE-CH-0241</strain>
    </source>
</reference>
<feature type="region of interest" description="Disordered" evidence="1">
    <location>
        <begin position="187"/>
        <end position="237"/>
    </location>
</feature>
<proteinExistence type="predicted"/>